<sequence length="280" mass="32758">MDNETFLQEQQDQMSGMLRPYQSELRRRERLADFVNKCIRSAGRDDFFQLDELLNSRMAAEVEAEAGYEGIREVFERLRQDTAEKVDHYRVQFLGDFTRLVEEAELPLENDFPRLTLLKGMDLEIKFNEKHAVLNGKVLKTVDPQRIMRAVLRLKRRLYDRTFNPQDFIDRLYAACERVVAVEGGHIGSGASLPLVYREYTWSLQAQSFFQNMAKGRFREYDADQLAVDFWRYFSSDVTSTSEGYVPRLSTGRGAGMWVVDQLGEKRRYSLLSFHDREDS</sequence>
<name>W4ME97_9BACT</name>
<evidence type="ECO:0000313" key="2">
    <source>
        <dbReference type="Proteomes" id="UP000019140"/>
    </source>
</evidence>
<organism evidence="1 2">
    <name type="scientific">Candidatus Entotheonella gemina</name>
    <dbReference type="NCBI Taxonomy" id="1429439"/>
    <lineage>
        <taxon>Bacteria</taxon>
        <taxon>Pseudomonadati</taxon>
        <taxon>Nitrospinota/Tectimicrobiota group</taxon>
        <taxon>Candidatus Tectimicrobiota</taxon>
        <taxon>Candidatus Entotheonellia</taxon>
        <taxon>Candidatus Entotheonellales</taxon>
        <taxon>Candidatus Entotheonellaceae</taxon>
        <taxon>Candidatus Entotheonella</taxon>
    </lineage>
</organism>
<comment type="caution">
    <text evidence="1">The sequence shown here is derived from an EMBL/GenBank/DDBJ whole genome shotgun (WGS) entry which is preliminary data.</text>
</comment>
<keyword evidence="2" id="KW-1185">Reference proteome</keyword>
<protein>
    <submittedName>
        <fullName evidence="1">Uncharacterized protein</fullName>
    </submittedName>
</protein>
<dbReference type="EMBL" id="AZHX01000192">
    <property type="protein sequence ID" value="ETX08543.1"/>
    <property type="molecule type" value="Genomic_DNA"/>
</dbReference>
<reference evidence="1 2" key="1">
    <citation type="journal article" date="2014" name="Nature">
        <title>An environmental bacterial taxon with a large and distinct metabolic repertoire.</title>
        <authorList>
            <person name="Wilson M.C."/>
            <person name="Mori T."/>
            <person name="Ruckert C."/>
            <person name="Uria A.R."/>
            <person name="Helf M.J."/>
            <person name="Takada K."/>
            <person name="Gernert C."/>
            <person name="Steffens U.A."/>
            <person name="Heycke N."/>
            <person name="Schmitt S."/>
            <person name="Rinke C."/>
            <person name="Helfrich E.J."/>
            <person name="Brachmann A.O."/>
            <person name="Gurgui C."/>
            <person name="Wakimoto T."/>
            <person name="Kracht M."/>
            <person name="Crusemann M."/>
            <person name="Hentschel U."/>
            <person name="Abe I."/>
            <person name="Matsunaga S."/>
            <person name="Kalinowski J."/>
            <person name="Takeyama H."/>
            <person name="Piel J."/>
        </authorList>
    </citation>
    <scope>NUCLEOTIDE SEQUENCE [LARGE SCALE GENOMIC DNA]</scope>
    <source>
        <strain evidence="2">TSY2</strain>
    </source>
</reference>
<proteinExistence type="predicted"/>
<dbReference type="Proteomes" id="UP000019140">
    <property type="component" value="Unassembled WGS sequence"/>
</dbReference>
<gene>
    <name evidence="1" type="ORF">ETSY2_04790</name>
</gene>
<dbReference type="HOGENOM" id="CLU_1000142_0_0_7"/>
<accession>W4ME97</accession>
<dbReference type="AlphaFoldDB" id="W4ME97"/>
<evidence type="ECO:0000313" key="1">
    <source>
        <dbReference type="EMBL" id="ETX08543.1"/>
    </source>
</evidence>